<organism evidence="1">
    <name type="scientific">Cacopsylla melanoneura</name>
    <dbReference type="NCBI Taxonomy" id="428564"/>
    <lineage>
        <taxon>Eukaryota</taxon>
        <taxon>Metazoa</taxon>
        <taxon>Ecdysozoa</taxon>
        <taxon>Arthropoda</taxon>
        <taxon>Hexapoda</taxon>
        <taxon>Insecta</taxon>
        <taxon>Pterygota</taxon>
        <taxon>Neoptera</taxon>
        <taxon>Paraneoptera</taxon>
        <taxon>Hemiptera</taxon>
        <taxon>Sternorrhyncha</taxon>
        <taxon>Psylloidea</taxon>
        <taxon>Psyllidae</taxon>
        <taxon>Psyllinae</taxon>
        <taxon>Cacopsylla</taxon>
    </lineage>
</organism>
<name>A0A8D8QYG1_9HEMI</name>
<dbReference type="EMBL" id="HBUF01108430">
    <property type="protein sequence ID" value="CAG6639689.1"/>
    <property type="molecule type" value="Transcribed_RNA"/>
</dbReference>
<dbReference type="AlphaFoldDB" id="A0A8D8QYG1"/>
<accession>A0A8D8QYG1</accession>
<dbReference type="EMBL" id="HBUF01108432">
    <property type="protein sequence ID" value="CAG6639690.1"/>
    <property type="molecule type" value="Transcribed_RNA"/>
</dbReference>
<protein>
    <submittedName>
        <fullName evidence="1">Uncharacterized protein</fullName>
    </submittedName>
</protein>
<evidence type="ECO:0000313" key="1">
    <source>
        <dbReference type="EMBL" id="CAG6639690.1"/>
    </source>
</evidence>
<proteinExistence type="predicted"/>
<reference evidence="1" key="1">
    <citation type="submission" date="2021-05" db="EMBL/GenBank/DDBJ databases">
        <authorList>
            <person name="Alioto T."/>
            <person name="Alioto T."/>
            <person name="Gomez Garrido J."/>
        </authorList>
    </citation>
    <scope>NUCLEOTIDE SEQUENCE</scope>
</reference>
<sequence>MEEKFVGLNLHERKNHRRKSYTTSFSYAIFSSMKVFVYEVLLHECLNKKILFFFWLDIKYHVGFSGTIHTGGESPPEQANHHPSTGKINMKISAPQRVQVNPGLANFRDGLKTQFSRLLIVR</sequence>